<reference evidence="3" key="1">
    <citation type="submission" date="2017-09" db="EMBL/GenBank/DDBJ databases">
        <title>The Reconstruction of 2,631 Draft Metagenome-Assembled Genomes from the Global Oceans.</title>
        <authorList>
            <person name="Tully B.J."/>
            <person name="Graham E.D."/>
            <person name="Heidelberg J.F."/>
        </authorList>
    </citation>
    <scope>NUCLEOTIDE SEQUENCE [LARGE SCALE GENOMIC DNA]</scope>
</reference>
<dbReference type="SUPFAM" id="SSF82714">
    <property type="entry name" value="Multidrug efflux transporter AcrB TolC docking domain, DN and DC subdomains"/>
    <property type="match status" value="2"/>
</dbReference>
<name>A0A2D6YIT3_9DELT</name>
<dbReference type="Gene3D" id="3.30.70.1440">
    <property type="entry name" value="Multidrug efflux transporter AcrB pore domain"/>
    <property type="match status" value="1"/>
</dbReference>
<dbReference type="PRINTS" id="PR00702">
    <property type="entry name" value="ACRIFLAVINRP"/>
</dbReference>
<dbReference type="Pfam" id="PF00873">
    <property type="entry name" value="ACR_tran"/>
    <property type="match status" value="1"/>
</dbReference>
<dbReference type="AlphaFoldDB" id="A0A2D6YIT3"/>
<comment type="caution">
    <text evidence="2">The sequence shown here is derived from an EMBL/GenBank/DDBJ whole genome shotgun (WGS) entry which is preliminary data.</text>
</comment>
<proteinExistence type="predicted"/>
<evidence type="ECO:0000313" key="2">
    <source>
        <dbReference type="EMBL" id="MAH63032.1"/>
    </source>
</evidence>
<dbReference type="Gene3D" id="3.30.70.1430">
    <property type="entry name" value="Multidrug efflux transporter AcrB pore domain"/>
    <property type="match status" value="2"/>
</dbReference>
<feature type="transmembrane region" description="Helical" evidence="1">
    <location>
        <begin position="885"/>
        <end position="907"/>
    </location>
</feature>
<feature type="transmembrane region" description="Helical" evidence="1">
    <location>
        <begin position="964"/>
        <end position="987"/>
    </location>
</feature>
<keyword evidence="1" id="KW-1133">Transmembrane helix</keyword>
<organism evidence="2 3">
    <name type="scientific">SAR324 cluster bacterium</name>
    <dbReference type="NCBI Taxonomy" id="2024889"/>
    <lineage>
        <taxon>Bacteria</taxon>
        <taxon>Deltaproteobacteria</taxon>
        <taxon>SAR324 cluster</taxon>
    </lineage>
</organism>
<dbReference type="GO" id="GO:0042910">
    <property type="term" value="F:xenobiotic transmembrane transporter activity"/>
    <property type="evidence" value="ECO:0007669"/>
    <property type="project" value="TreeGrafter"/>
</dbReference>
<evidence type="ECO:0000256" key="1">
    <source>
        <dbReference type="SAM" id="Phobius"/>
    </source>
</evidence>
<feature type="transmembrane region" description="Helical" evidence="1">
    <location>
        <begin position="913"/>
        <end position="936"/>
    </location>
</feature>
<dbReference type="SUPFAM" id="SSF82693">
    <property type="entry name" value="Multidrug efflux transporter AcrB pore domain, PN1, PN2, PC1 and PC2 subdomains"/>
    <property type="match status" value="2"/>
</dbReference>
<keyword evidence="1" id="KW-0812">Transmembrane</keyword>
<dbReference type="PANTHER" id="PTHR32063">
    <property type="match status" value="1"/>
</dbReference>
<feature type="transmembrane region" description="Helical" evidence="1">
    <location>
        <begin position="428"/>
        <end position="453"/>
    </location>
</feature>
<feature type="transmembrane region" description="Helical" evidence="1">
    <location>
        <begin position="459"/>
        <end position="483"/>
    </location>
</feature>
<feature type="transmembrane region" description="Helical" evidence="1">
    <location>
        <begin position="340"/>
        <end position="363"/>
    </location>
</feature>
<dbReference type="Proteomes" id="UP000226525">
    <property type="component" value="Unassembled WGS sequence"/>
</dbReference>
<feature type="transmembrane region" description="Helical" evidence="1">
    <location>
        <begin position="1007"/>
        <end position="1031"/>
    </location>
</feature>
<feature type="transmembrane region" description="Helical" evidence="1">
    <location>
        <begin position="525"/>
        <end position="545"/>
    </location>
</feature>
<feature type="transmembrane region" description="Helical" evidence="1">
    <location>
        <begin position="6"/>
        <end position="26"/>
    </location>
</feature>
<keyword evidence="1" id="KW-0472">Membrane</keyword>
<protein>
    <submittedName>
        <fullName evidence="2">Acriflavin resistance protein</fullName>
    </submittedName>
</protein>
<sequence>MYPSHIAIRNAASIFVLVIIVAVIGFQSYRGLPREASPDITVPILIVAIPFPGASPQDVESLITYKVENEFQNLKSLKKLESTSSEGIAAITLEFDPNYEISEARTKVREKLDTVAPELPDDAEDPVISEVNLSEQPMLLINLSSTLELQSLTEVADDLKEQIEAIPGILEVRRVGGVEREIRVYVNPDKLQYHNLDLNQVTSAISAENTNIPGGTIEMGPTKYLVRVPGEFETPMAINEALVAVSGDQVPIRVKDLGRVVFGFKELSNRSRLDGQESVSLSVIKRSGENLLVIRQQVQDLVKEFEENQQVEIRFTILADSGKWVTQLVSDLENNIISGFILVFVVLLVVMGIRNALFVAISIPLSFLMSMWIMQAMGYTLNFIVLFSLILAMGMLVDNAIVVVENIYRHMQGGKNRFEAALIGIKEVGGPITSSTLTTLAAFGPIIFMPGIIGEFMTYLPQTLIITLSCSLFVGLFINPVLCSTMMKVSAKKVGKSEDELAVLQNSNFLQGYLSFMKGLIRFRFIALLAALGGIFGIIFIYATVSAPRNGMEFFPPSEPQEFVLNIKAPVGTTLQVSDKYVNDLEDIVRPYGGSVEAVVANIGQRRGFGAGDSGGATTHISHVVVPFPDWINWQEKPSVVIEQVRDRLIDVTGVEVELTKQQNGPPSGKPINIEVHGTDLGLMQKVAQDIQQIIRNLPGLVDLSDDFDRSRPEIRVLIDRDKASRLGLRAQEIASTVRTAFNGSKVSNFRDGSDEYDIFVQLDENFRSNSRDLESLYIFTPSRQLVPLSEIAKITTGPAFGSIRHVDRERVITVSGNNREIPGPVLLAQVQNKLAEFPLPSGISLEYTGENENREESQAFLGKAFLIAILLIFLILVTQFNSVMLPFIIMVVVFLSLSGVLVGLIIHDRPFSLIMTGIGGISLAGIVVNNAIVLVDFIQQLRAKGHAPLDAVVTAAAVRLRPVLLTAITTILGLMPMALGMDINFFRWPDPILLGVPSGAFWKPMALAVIYGISVSTLLTLIVVPILYSLQDSLKNILVRLFGFGRKTQSTEDDESFFPKAA</sequence>
<dbReference type="PANTHER" id="PTHR32063:SF24">
    <property type="entry name" value="CATION EFFLUX SYSTEM (ACRB_ACRD_ACRF FAMILY)"/>
    <property type="match status" value="1"/>
</dbReference>
<dbReference type="EMBL" id="NZEX01000071">
    <property type="protein sequence ID" value="MAH63032.1"/>
    <property type="molecule type" value="Genomic_DNA"/>
</dbReference>
<dbReference type="Gene3D" id="1.20.1640.10">
    <property type="entry name" value="Multidrug efflux transporter AcrB transmembrane domain"/>
    <property type="match status" value="2"/>
</dbReference>
<evidence type="ECO:0000313" key="3">
    <source>
        <dbReference type="Proteomes" id="UP000226525"/>
    </source>
</evidence>
<dbReference type="Gene3D" id="3.30.2090.10">
    <property type="entry name" value="Multidrug efflux transporter AcrB TolC docking domain, DN and DC subdomains"/>
    <property type="match status" value="2"/>
</dbReference>
<gene>
    <name evidence="2" type="ORF">CMN54_06230</name>
</gene>
<feature type="transmembrane region" description="Helical" evidence="1">
    <location>
        <begin position="861"/>
        <end position="878"/>
    </location>
</feature>
<accession>A0A2D6YIT3</accession>
<dbReference type="GO" id="GO:0005886">
    <property type="term" value="C:plasma membrane"/>
    <property type="evidence" value="ECO:0007669"/>
    <property type="project" value="TreeGrafter"/>
</dbReference>
<dbReference type="InterPro" id="IPR001036">
    <property type="entry name" value="Acrflvin-R"/>
</dbReference>
<dbReference type="InterPro" id="IPR027463">
    <property type="entry name" value="AcrB_DN_DC_subdom"/>
</dbReference>
<dbReference type="SUPFAM" id="SSF82866">
    <property type="entry name" value="Multidrug efflux transporter AcrB transmembrane domain"/>
    <property type="match status" value="2"/>
</dbReference>
<dbReference type="Gene3D" id="3.30.70.1320">
    <property type="entry name" value="Multidrug efflux transporter AcrB pore domain like"/>
    <property type="match status" value="1"/>
</dbReference>
<feature type="transmembrane region" description="Helical" evidence="1">
    <location>
        <begin position="383"/>
        <end position="408"/>
    </location>
</feature>